<dbReference type="PANTHER" id="PTHR34606">
    <property type="entry name" value="BON DOMAIN-CONTAINING PROTEIN"/>
    <property type="match status" value="1"/>
</dbReference>
<dbReference type="PANTHER" id="PTHR34606:SF15">
    <property type="entry name" value="BON DOMAIN-CONTAINING PROTEIN"/>
    <property type="match status" value="1"/>
</dbReference>
<sequence length="88" mass="9333">MLSSSYAGVGPVAHPRSDASLVDDVQHVLTHSPEVGAGDVEVRVEAGEVTLSGSVEDHAARRRIEDLVVAVSGVRVVSNHLRVRRPES</sequence>
<dbReference type="InterPro" id="IPR051686">
    <property type="entry name" value="Lipoprotein_DolP"/>
</dbReference>
<reference evidence="3" key="1">
    <citation type="submission" date="2016-10" db="EMBL/GenBank/DDBJ databases">
        <authorList>
            <person name="Varghese N."/>
            <person name="Submissions S."/>
        </authorList>
    </citation>
    <scope>NUCLEOTIDE SEQUENCE [LARGE SCALE GENOMIC DNA]</scope>
    <source>
        <strain evidence="3">ATCC 25963</strain>
    </source>
</reference>
<feature type="domain" description="BON" evidence="1">
    <location>
        <begin position="17"/>
        <end position="85"/>
    </location>
</feature>
<dbReference type="PROSITE" id="PS50914">
    <property type="entry name" value="BON"/>
    <property type="match status" value="1"/>
</dbReference>
<dbReference type="Gene3D" id="3.30.1340.30">
    <property type="match status" value="1"/>
</dbReference>
<dbReference type="EMBL" id="FOMX01000034">
    <property type="protein sequence ID" value="SFF19692.1"/>
    <property type="molecule type" value="Genomic_DNA"/>
</dbReference>
<dbReference type="STRING" id="54.SAMN02745121_07450"/>
<evidence type="ECO:0000313" key="3">
    <source>
        <dbReference type="Proteomes" id="UP000199400"/>
    </source>
</evidence>
<evidence type="ECO:0000313" key="2">
    <source>
        <dbReference type="EMBL" id="SFF19692.1"/>
    </source>
</evidence>
<dbReference type="AlphaFoldDB" id="A0A1I2GQE9"/>
<accession>A0A1I2GQE9</accession>
<gene>
    <name evidence="2" type="ORF">SAMN02745121_07450</name>
</gene>
<dbReference type="InterPro" id="IPR007055">
    <property type="entry name" value="BON_dom"/>
</dbReference>
<protein>
    <submittedName>
        <fullName evidence="2">BON domain-containing protein</fullName>
    </submittedName>
</protein>
<name>A0A1I2GQE9_9BACT</name>
<dbReference type="Pfam" id="PF04972">
    <property type="entry name" value="BON"/>
    <property type="match status" value="1"/>
</dbReference>
<dbReference type="Proteomes" id="UP000199400">
    <property type="component" value="Unassembled WGS sequence"/>
</dbReference>
<keyword evidence="3" id="KW-1185">Reference proteome</keyword>
<evidence type="ECO:0000259" key="1">
    <source>
        <dbReference type="PROSITE" id="PS50914"/>
    </source>
</evidence>
<proteinExistence type="predicted"/>
<organism evidence="2 3">
    <name type="scientific">Nannocystis exedens</name>
    <dbReference type="NCBI Taxonomy" id="54"/>
    <lineage>
        <taxon>Bacteria</taxon>
        <taxon>Pseudomonadati</taxon>
        <taxon>Myxococcota</taxon>
        <taxon>Polyangia</taxon>
        <taxon>Nannocystales</taxon>
        <taxon>Nannocystaceae</taxon>
        <taxon>Nannocystis</taxon>
    </lineage>
</organism>